<keyword evidence="2" id="KW-1185">Reference proteome</keyword>
<comment type="caution">
    <text evidence="1">The sequence shown here is derived from an EMBL/GenBank/DDBJ whole genome shotgun (WGS) entry which is preliminary data.</text>
</comment>
<organism evidence="1 2">
    <name type="scientific">Paenisporosarcina quisquiliarum</name>
    <dbReference type="NCBI Taxonomy" id="365346"/>
    <lineage>
        <taxon>Bacteria</taxon>
        <taxon>Bacillati</taxon>
        <taxon>Bacillota</taxon>
        <taxon>Bacilli</taxon>
        <taxon>Bacillales</taxon>
        <taxon>Caryophanaceae</taxon>
        <taxon>Paenisporosarcina</taxon>
    </lineage>
</organism>
<protein>
    <recommendedName>
        <fullName evidence="3">Polyketide cyclase / dehydrase and lipid transport</fullName>
    </recommendedName>
</protein>
<dbReference type="RefSeq" id="WP_269926219.1">
    <property type="nucleotide sequence ID" value="NZ_JAMKBJ010000005.1"/>
</dbReference>
<dbReference type="Proteomes" id="UP001152173">
    <property type="component" value="Unassembled WGS sequence"/>
</dbReference>
<name>A0A9X3LFK7_9BACL</name>
<accession>A0A9X3LFK7</accession>
<gene>
    <name evidence="1" type="ORF">M9R32_08055</name>
</gene>
<proteinExistence type="predicted"/>
<dbReference type="SUPFAM" id="SSF55961">
    <property type="entry name" value="Bet v1-like"/>
    <property type="match status" value="1"/>
</dbReference>
<dbReference type="AlphaFoldDB" id="A0A9X3LFK7"/>
<sequence>MPIKQYHFETNWQFEADIEQIWGLINEFNYGDWWKGLDSKRIGESSVKIGVGDRFKLFFHTKLPYQLSFESEVVKVNSPTYLEIKAFGELEGSGIWKLSQKGSITHVQCIWNVNSNKKWMNTLAPLLRPAFVWNHNQVMNEGAKGISDSLGVRLVSL</sequence>
<dbReference type="EMBL" id="JAMKBJ010000005">
    <property type="protein sequence ID" value="MCZ8537128.1"/>
    <property type="molecule type" value="Genomic_DNA"/>
</dbReference>
<evidence type="ECO:0008006" key="3">
    <source>
        <dbReference type="Google" id="ProtNLM"/>
    </source>
</evidence>
<evidence type="ECO:0000313" key="2">
    <source>
        <dbReference type="Proteomes" id="UP001152173"/>
    </source>
</evidence>
<reference evidence="1" key="1">
    <citation type="submission" date="2022-05" db="EMBL/GenBank/DDBJ databases">
        <authorList>
            <person name="Colautti A."/>
            <person name="Iacumin L."/>
        </authorList>
    </citation>
    <scope>NUCLEOTIDE SEQUENCE</scope>
    <source>
        <strain evidence="1">SK 55</strain>
    </source>
</reference>
<evidence type="ECO:0000313" key="1">
    <source>
        <dbReference type="EMBL" id="MCZ8537128.1"/>
    </source>
</evidence>